<dbReference type="PANTHER" id="PTHR43214">
    <property type="entry name" value="TWO-COMPONENT RESPONSE REGULATOR"/>
    <property type="match status" value="1"/>
</dbReference>
<name>A0A328NRA8_9ACTN</name>
<feature type="domain" description="HTH luxR-type" evidence="4">
    <location>
        <begin position="162"/>
        <end position="227"/>
    </location>
</feature>
<dbReference type="PROSITE" id="PS50043">
    <property type="entry name" value="HTH_LUXR_2"/>
    <property type="match status" value="1"/>
</dbReference>
<evidence type="ECO:0000313" key="8">
    <source>
        <dbReference type="Proteomes" id="UP000249334"/>
    </source>
</evidence>
<accession>A0A328NRA8</accession>
<gene>
    <name evidence="6" type="ORF">GAR05_06313</name>
    <name evidence="7" type="ORF">PSN13_05135</name>
</gene>
<dbReference type="GO" id="GO:0000160">
    <property type="term" value="P:phosphorelay signal transduction system"/>
    <property type="evidence" value="ECO:0007669"/>
    <property type="project" value="InterPro"/>
</dbReference>
<sequence length="245" mass="26042">MHAGGGGWGLGVRLTRSDGGSPAGATTILIVDDHALVREGLRWVLEVHADLDVVDEAGDSATAVAKAASERPDVVLLDVEIPGDDPVVTVRRIREVSPDSAVVILSMYDSPDLLRRLIAAGVRAYLLKSVGREELVAAIRKARDGSGSVLLSVSGQSLVQVQNAESAILSPVELEILQLAAEAMTNAQIARRLDLTEATVKSHLRRIFAKLGAVSRIDAVNKAVAASLVTLPHDRLVPRPRRPPF</sequence>
<dbReference type="SUPFAM" id="SSF52172">
    <property type="entry name" value="CheY-like"/>
    <property type="match status" value="1"/>
</dbReference>
<dbReference type="CDD" id="cd17535">
    <property type="entry name" value="REC_NarL-like"/>
    <property type="match status" value="1"/>
</dbReference>
<feature type="domain" description="Response regulatory" evidence="5">
    <location>
        <begin position="27"/>
        <end position="143"/>
    </location>
</feature>
<dbReference type="InterPro" id="IPR011006">
    <property type="entry name" value="CheY-like_superfamily"/>
</dbReference>
<keyword evidence="2" id="KW-0238">DNA-binding</keyword>
<comment type="caution">
    <text evidence="7">The sequence shown here is derived from an EMBL/GenBank/DDBJ whole genome shotgun (WGS) entry which is preliminary data.</text>
</comment>
<organism evidence="7 9">
    <name type="scientific">Micromonospora saelicesensis</name>
    <dbReference type="NCBI Taxonomy" id="285676"/>
    <lineage>
        <taxon>Bacteria</taxon>
        <taxon>Bacillati</taxon>
        <taxon>Actinomycetota</taxon>
        <taxon>Actinomycetes</taxon>
        <taxon>Micromonosporales</taxon>
        <taxon>Micromonosporaceae</taxon>
        <taxon>Micromonospora</taxon>
    </lineage>
</organism>
<proteinExistence type="predicted"/>
<evidence type="ECO:0000256" key="1">
    <source>
        <dbReference type="ARBA" id="ARBA00022553"/>
    </source>
</evidence>
<feature type="modified residue" description="4-aspartylphosphate" evidence="3">
    <location>
        <position position="78"/>
    </location>
</feature>
<keyword evidence="8" id="KW-1185">Reference proteome</keyword>
<keyword evidence="1 3" id="KW-0597">Phosphoprotein</keyword>
<reference evidence="7 9" key="1">
    <citation type="submission" date="2018-03" db="EMBL/GenBank/DDBJ databases">
        <title>Defining the species Micromonospora saelicesensis and Micromonospora noduli under the framework of genomics.</title>
        <authorList>
            <person name="Riesco R."/>
            <person name="Trujillo M.E."/>
        </authorList>
    </citation>
    <scope>NUCLEOTIDE SEQUENCE [LARGE SCALE GENOMIC DNA]</scope>
    <source>
        <strain evidence="7 9">PSN13</strain>
    </source>
</reference>
<evidence type="ECO:0000259" key="5">
    <source>
        <dbReference type="PROSITE" id="PS50110"/>
    </source>
</evidence>
<reference evidence="6 8" key="2">
    <citation type="submission" date="2018-03" db="EMBL/GenBank/DDBJ databases">
        <title>Genomic framework for the identification of Micromonospora saelicesensis and Micromonospora noduli.</title>
        <authorList>
            <person name="Riesco R."/>
            <person name="Trujillo M.E."/>
        </authorList>
    </citation>
    <scope>NUCLEOTIDE SEQUENCE [LARGE SCALE GENOMIC DNA]</scope>
    <source>
        <strain evidence="6 8">GAR05</strain>
    </source>
</reference>
<dbReference type="SUPFAM" id="SSF46894">
    <property type="entry name" value="C-terminal effector domain of the bipartite response regulators"/>
    <property type="match status" value="1"/>
</dbReference>
<dbReference type="CDD" id="cd06170">
    <property type="entry name" value="LuxR_C_like"/>
    <property type="match status" value="1"/>
</dbReference>
<evidence type="ECO:0000256" key="3">
    <source>
        <dbReference type="PROSITE-ProRule" id="PRU00169"/>
    </source>
</evidence>
<dbReference type="SMART" id="SM00421">
    <property type="entry name" value="HTH_LUXR"/>
    <property type="match status" value="1"/>
</dbReference>
<dbReference type="SMART" id="SM00448">
    <property type="entry name" value="REC"/>
    <property type="match status" value="1"/>
</dbReference>
<dbReference type="Proteomes" id="UP000249334">
    <property type="component" value="Unassembled WGS sequence"/>
</dbReference>
<dbReference type="InterPro" id="IPR039420">
    <property type="entry name" value="WalR-like"/>
</dbReference>
<evidence type="ECO:0000259" key="4">
    <source>
        <dbReference type="PROSITE" id="PS50043"/>
    </source>
</evidence>
<dbReference type="AlphaFoldDB" id="A0A328NRA8"/>
<dbReference type="InterPro" id="IPR001789">
    <property type="entry name" value="Sig_transdc_resp-reg_receiver"/>
</dbReference>
<dbReference type="EMBL" id="PYAG01000033">
    <property type="protein sequence ID" value="RAO29936.1"/>
    <property type="molecule type" value="Genomic_DNA"/>
</dbReference>
<dbReference type="Gene3D" id="3.40.50.2300">
    <property type="match status" value="1"/>
</dbReference>
<dbReference type="PANTHER" id="PTHR43214:SF42">
    <property type="entry name" value="TRANSCRIPTIONAL REGULATORY PROTEIN DESR"/>
    <property type="match status" value="1"/>
</dbReference>
<dbReference type="InterPro" id="IPR000792">
    <property type="entry name" value="Tscrpt_reg_LuxR_C"/>
</dbReference>
<dbReference type="GO" id="GO:0006355">
    <property type="term" value="P:regulation of DNA-templated transcription"/>
    <property type="evidence" value="ECO:0007669"/>
    <property type="project" value="InterPro"/>
</dbReference>
<evidence type="ECO:0000313" key="7">
    <source>
        <dbReference type="EMBL" id="RAO29936.1"/>
    </source>
</evidence>
<dbReference type="Pfam" id="PF00196">
    <property type="entry name" value="GerE"/>
    <property type="match status" value="1"/>
</dbReference>
<protein>
    <submittedName>
        <fullName evidence="7">Chemotaxis response regulator protein-glutamate methylesterase</fullName>
    </submittedName>
</protein>
<evidence type="ECO:0000313" key="9">
    <source>
        <dbReference type="Proteomes" id="UP000249419"/>
    </source>
</evidence>
<dbReference type="PROSITE" id="PS50110">
    <property type="entry name" value="RESPONSE_REGULATORY"/>
    <property type="match status" value="1"/>
</dbReference>
<evidence type="ECO:0000256" key="2">
    <source>
        <dbReference type="ARBA" id="ARBA00023125"/>
    </source>
</evidence>
<dbReference type="Proteomes" id="UP000249419">
    <property type="component" value="Unassembled WGS sequence"/>
</dbReference>
<dbReference type="Pfam" id="PF00072">
    <property type="entry name" value="Response_reg"/>
    <property type="match status" value="1"/>
</dbReference>
<dbReference type="PRINTS" id="PR00038">
    <property type="entry name" value="HTHLUXR"/>
</dbReference>
<dbReference type="InterPro" id="IPR058245">
    <property type="entry name" value="NreC/VraR/RcsB-like_REC"/>
</dbReference>
<dbReference type="InterPro" id="IPR016032">
    <property type="entry name" value="Sig_transdc_resp-reg_C-effctor"/>
</dbReference>
<evidence type="ECO:0000313" key="6">
    <source>
        <dbReference type="EMBL" id="RAN92150.1"/>
    </source>
</evidence>
<dbReference type="GO" id="GO:0003677">
    <property type="term" value="F:DNA binding"/>
    <property type="evidence" value="ECO:0007669"/>
    <property type="project" value="UniProtKB-KW"/>
</dbReference>
<dbReference type="EMBL" id="PXXW01000065">
    <property type="protein sequence ID" value="RAN92150.1"/>
    <property type="molecule type" value="Genomic_DNA"/>
</dbReference>